<dbReference type="Proteomes" id="UP001347796">
    <property type="component" value="Unassembled WGS sequence"/>
</dbReference>
<dbReference type="InterPro" id="IPR049352">
    <property type="entry name" value="Rost"/>
</dbReference>
<accession>A0AAN8PJ85</accession>
<feature type="transmembrane region" description="Helical" evidence="1">
    <location>
        <begin position="133"/>
        <end position="151"/>
    </location>
</feature>
<dbReference type="GO" id="GO:0016020">
    <property type="term" value="C:membrane"/>
    <property type="evidence" value="ECO:0007669"/>
    <property type="project" value="TreeGrafter"/>
</dbReference>
<dbReference type="AlphaFoldDB" id="A0AAN8PJ85"/>
<gene>
    <name evidence="2" type="ORF">SNE40_014518</name>
</gene>
<dbReference type="EMBL" id="JAZGQO010000010">
    <property type="protein sequence ID" value="KAK6176188.1"/>
    <property type="molecule type" value="Genomic_DNA"/>
</dbReference>
<feature type="transmembrane region" description="Helical" evidence="1">
    <location>
        <begin position="198"/>
        <end position="222"/>
    </location>
</feature>
<comment type="caution">
    <text evidence="2">The sequence shown here is derived from an EMBL/GenBank/DDBJ whole genome shotgun (WGS) entry which is preliminary data.</text>
</comment>
<dbReference type="PANTHER" id="PTHR12242:SF1">
    <property type="entry name" value="MYND-TYPE DOMAIN-CONTAINING PROTEIN"/>
    <property type="match status" value="1"/>
</dbReference>
<keyword evidence="3" id="KW-1185">Reference proteome</keyword>
<feature type="transmembrane region" description="Helical" evidence="1">
    <location>
        <begin position="98"/>
        <end position="121"/>
    </location>
</feature>
<evidence type="ECO:0000313" key="2">
    <source>
        <dbReference type="EMBL" id="KAK6176188.1"/>
    </source>
</evidence>
<keyword evidence="1" id="KW-1133">Transmembrane helix</keyword>
<dbReference type="Pfam" id="PF21534">
    <property type="entry name" value="Rost"/>
    <property type="match status" value="1"/>
</dbReference>
<evidence type="ECO:0000313" key="3">
    <source>
        <dbReference type="Proteomes" id="UP001347796"/>
    </source>
</evidence>
<evidence type="ECO:0000256" key="1">
    <source>
        <dbReference type="SAM" id="Phobius"/>
    </source>
</evidence>
<feature type="transmembrane region" description="Helical" evidence="1">
    <location>
        <begin position="6"/>
        <end position="28"/>
    </location>
</feature>
<dbReference type="PANTHER" id="PTHR12242">
    <property type="entry name" value="OS02G0130600 PROTEIN-RELATED"/>
    <property type="match status" value="1"/>
</dbReference>
<organism evidence="2 3">
    <name type="scientific">Patella caerulea</name>
    <name type="common">Rayed Mediterranean limpet</name>
    <dbReference type="NCBI Taxonomy" id="87958"/>
    <lineage>
        <taxon>Eukaryota</taxon>
        <taxon>Metazoa</taxon>
        <taxon>Spiralia</taxon>
        <taxon>Lophotrochozoa</taxon>
        <taxon>Mollusca</taxon>
        <taxon>Gastropoda</taxon>
        <taxon>Patellogastropoda</taxon>
        <taxon>Patelloidea</taxon>
        <taxon>Patellidae</taxon>
        <taxon>Patella</taxon>
    </lineage>
</organism>
<feature type="transmembrane region" description="Helical" evidence="1">
    <location>
        <begin position="158"/>
        <end position="178"/>
    </location>
</feature>
<evidence type="ECO:0008006" key="4">
    <source>
        <dbReference type="Google" id="ProtNLM"/>
    </source>
</evidence>
<protein>
    <recommendedName>
        <fullName evidence="4">Protein rolling stone</fullName>
    </recommendedName>
</protein>
<name>A0AAN8PJ85_PATCE</name>
<reference evidence="2 3" key="1">
    <citation type="submission" date="2024-01" db="EMBL/GenBank/DDBJ databases">
        <title>The genome of the rayed Mediterranean limpet Patella caerulea (Linnaeus, 1758).</title>
        <authorList>
            <person name="Anh-Thu Weber A."/>
            <person name="Halstead-Nussloch G."/>
        </authorList>
    </citation>
    <scope>NUCLEOTIDE SEQUENCE [LARGE SCALE GENOMIC DNA]</scope>
    <source>
        <strain evidence="2">AATW-2023a</strain>
        <tissue evidence="2">Whole specimen</tissue>
    </source>
</reference>
<keyword evidence="1" id="KW-0812">Transmembrane</keyword>
<keyword evidence="1" id="KW-0472">Membrane</keyword>
<proteinExistence type="predicted"/>
<sequence>MAFLTTWSYIILTTHFNMACAICVWSMVKAHKSGKSEISDLNGGIKNQGFKHSTEEVSEEIGNTEVKNSYVDDNNTAKTHPDEIIDNRMKPTPWYSKISWILANIISVWAVIVSLIYYIALFPSNGVLLFHDVNVHLMNSVIVLIDTALCARPVRILHVIYPVIYGLTYLVFSLIYWSMDPVNNVLYPVVLDWNNAPITLGVGSGLLIVVIPSLQMMFFGLYRLKLYIFKKIYKHEYLDVISK</sequence>